<name>A0A176S2M4_9GAMM</name>
<keyword evidence="1" id="KW-0732">Signal</keyword>
<protein>
    <submittedName>
        <fullName evidence="2">Secreted protein</fullName>
    </submittedName>
</protein>
<dbReference type="Proteomes" id="UP000076962">
    <property type="component" value="Unassembled WGS sequence"/>
</dbReference>
<evidence type="ECO:0000256" key="1">
    <source>
        <dbReference type="SAM" id="SignalP"/>
    </source>
</evidence>
<dbReference type="EMBL" id="LUTY01001120">
    <property type="protein sequence ID" value="OAD22177.1"/>
    <property type="molecule type" value="Genomic_DNA"/>
</dbReference>
<reference evidence="2 3" key="1">
    <citation type="submission" date="2016-05" db="EMBL/GenBank/DDBJ databases">
        <title>Single-cell genome of chain-forming Candidatus Thiomargarita nelsonii and comparison to other large sulfur-oxidizing bacteria.</title>
        <authorList>
            <person name="Winkel M."/>
            <person name="Salman V."/>
            <person name="Woyke T."/>
            <person name="Schulz-Vogt H."/>
            <person name="Richter M."/>
            <person name="Flood B."/>
            <person name="Bailey J."/>
            <person name="Amann R."/>
            <person name="Mussmann M."/>
        </authorList>
    </citation>
    <scope>NUCLEOTIDE SEQUENCE [LARGE SCALE GENOMIC DNA]</scope>
    <source>
        <strain evidence="2 3">THI036</strain>
    </source>
</reference>
<gene>
    <name evidence="2" type="ORF">THIOM_002031</name>
</gene>
<sequence length="188" mass="19041">MRKLAALSAFALSVNVMAADITTDDFHTTYCGATGSTAAICAFVTGGMVEALAAGEAVAKSFADSGDPFVGATGFYAKPTLDTKTCSALTFGSEGVDGEATCPVTGHRPTFGTIPATHTVTYYAALKAQVDAAVDSSVSEIDIDNWVTGVGNALAALGVGDKLIIDGLGKLYFTSSGAFSFSGTTTTY</sequence>
<feature type="signal peptide" evidence="1">
    <location>
        <begin position="1"/>
        <end position="18"/>
    </location>
</feature>
<evidence type="ECO:0000313" key="2">
    <source>
        <dbReference type="EMBL" id="OAD22177.1"/>
    </source>
</evidence>
<accession>A0A176S2M4</accession>
<evidence type="ECO:0000313" key="3">
    <source>
        <dbReference type="Proteomes" id="UP000076962"/>
    </source>
</evidence>
<dbReference type="AlphaFoldDB" id="A0A176S2M4"/>
<comment type="caution">
    <text evidence="2">The sequence shown here is derived from an EMBL/GenBank/DDBJ whole genome shotgun (WGS) entry which is preliminary data.</text>
</comment>
<proteinExistence type="predicted"/>
<organism evidence="2 3">
    <name type="scientific">Candidatus Thiomargarita nelsonii</name>
    <dbReference type="NCBI Taxonomy" id="1003181"/>
    <lineage>
        <taxon>Bacteria</taxon>
        <taxon>Pseudomonadati</taxon>
        <taxon>Pseudomonadota</taxon>
        <taxon>Gammaproteobacteria</taxon>
        <taxon>Thiotrichales</taxon>
        <taxon>Thiotrichaceae</taxon>
        <taxon>Thiomargarita</taxon>
    </lineage>
</organism>
<keyword evidence="3" id="KW-1185">Reference proteome</keyword>
<feature type="chain" id="PRO_5008048989" evidence="1">
    <location>
        <begin position="19"/>
        <end position="188"/>
    </location>
</feature>